<name>A0A5B7JHT4_PORTR</name>
<protein>
    <submittedName>
        <fullName evidence="2">Uncharacterized protein</fullName>
    </submittedName>
</protein>
<evidence type="ECO:0000256" key="1">
    <source>
        <dbReference type="SAM" id="MobiDB-lite"/>
    </source>
</evidence>
<reference evidence="2 3" key="1">
    <citation type="submission" date="2019-05" db="EMBL/GenBank/DDBJ databases">
        <title>Another draft genome of Portunus trituberculatus and its Hox gene families provides insights of decapod evolution.</title>
        <authorList>
            <person name="Jeong J.-H."/>
            <person name="Song I."/>
            <person name="Kim S."/>
            <person name="Choi T."/>
            <person name="Kim D."/>
            <person name="Ryu S."/>
            <person name="Kim W."/>
        </authorList>
    </citation>
    <scope>NUCLEOTIDE SEQUENCE [LARGE SCALE GENOMIC DNA]</scope>
    <source>
        <tissue evidence="2">Muscle</tissue>
    </source>
</reference>
<dbReference type="AlphaFoldDB" id="A0A5B7JHT4"/>
<proteinExistence type="predicted"/>
<evidence type="ECO:0000313" key="3">
    <source>
        <dbReference type="Proteomes" id="UP000324222"/>
    </source>
</evidence>
<organism evidence="2 3">
    <name type="scientific">Portunus trituberculatus</name>
    <name type="common">Swimming crab</name>
    <name type="synonym">Neptunus trituberculatus</name>
    <dbReference type="NCBI Taxonomy" id="210409"/>
    <lineage>
        <taxon>Eukaryota</taxon>
        <taxon>Metazoa</taxon>
        <taxon>Ecdysozoa</taxon>
        <taxon>Arthropoda</taxon>
        <taxon>Crustacea</taxon>
        <taxon>Multicrustacea</taxon>
        <taxon>Malacostraca</taxon>
        <taxon>Eumalacostraca</taxon>
        <taxon>Eucarida</taxon>
        <taxon>Decapoda</taxon>
        <taxon>Pleocyemata</taxon>
        <taxon>Brachyura</taxon>
        <taxon>Eubrachyura</taxon>
        <taxon>Portunoidea</taxon>
        <taxon>Portunidae</taxon>
        <taxon>Portuninae</taxon>
        <taxon>Portunus</taxon>
    </lineage>
</organism>
<gene>
    <name evidence="2" type="ORF">E2C01_092945</name>
</gene>
<sequence>MSDRAARRASVTPLSLRNLATHVLHVGSPAAPMRPVTRLPPRPPVSTCPRRLHSPQWHATPGACCPTAARGACVGAKGCCTSDYPGLVFVRRPLPAPEVHKARSEGGSNAASKATDPQGCNSVPQFCSPARHVTPSARCGAPHTYRS</sequence>
<dbReference type="EMBL" id="VSRR010110725">
    <property type="protein sequence ID" value="MPC97621.1"/>
    <property type="molecule type" value="Genomic_DNA"/>
</dbReference>
<dbReference type="Proteomes" id="UP000324222">
    <property type="component" value="Unassembled WGS sequence"/>
</dbReference>
<evidence type="ECO:0000313" key="2">
    <source>
        <dbReference type="EMBL" id="MPC97621.1"/>
    </source>
</evidence>
<accession>A0A5B7JHT4</accession>
<comment type="caution">
    <text evidence="2">The sequence shown here is derived from an EMBL/GenBank/DDBJ whole genome shotgun (WGS) entry which is preliminary data.</text>
</comment>
<feature type="region of interest" description="Disordered" evidence="1">
    <location>
        <begin position="31"/>
        <end position="53"/>
    </location>
</feature>
<keyword evidence="3" id="KW-1185">Reference proteome</keyword>
<feature type="region of interest" description="Disordered" evidence="1">
    <location>
        <begin position="99"/>
        <end position="147"/>
    </location>
</feature>